<evidence type="ECO:0000256" key="6">
    <source>
        <dbReference type="ARBA" id="ARBA00022912"/>
    </source>
</evidence>
<accession>A0A9D3MXU0</accession>
<feature type="compositionally biased region" description="Polar residues" evidence="8">
    <location>
        <begin position="143"/>
        <end position="159"/>
    </location>
</feature>
<proteinExistence type="inferred from homology"/>
<feature type="region of interest" description="Disordered" evidence="8">
    <location>
        <begin position="58"/>
        <end position="127"/>
    </location>
</feature>
<dbReference type="Gene3D" id="3.40.250.10">
    <property type="entry name" value="Rhodanese-like domain"/>
    <property type="match status" value="1"/>
</dbReference>
<dbReference type="SUPFAM" id="SSF52821">
    <property type="entry name" value="Rhodanese/Cell cycle control phosphatase"/>
    <property type="match status" value="1"/>
</dbReference>
<keyword evidence="7" id="KW-0131">Cell cycle</keyword>
<evidence type="ECO:0000313" key="11">
    <source>
        <dbReference type="Proteomes" id="UP001044222"/>
    </source>
</evidence>
<sequence length="324" mass="36047">MEVSQEHADLEADICSPQNISTTWSLSPDPGPSSDSELSFCLDNLHCQDSTPQRRLQLTPELLTPSPIQNKGVSQEMTTPTGSDKTIAECEVAKRKGERSGSQRCSDPKMGQNTRKSQGTREANKENKRLRVTLSSRFAGSTALQGLTRSGRGQRQSPEASWDPVEERWTELATLFPGQWTQSRHQPHPLDIPNSVAEDKNLIGDYSKPHLFPVKRGEHLDLQYISSQTVVASLVNGKYKSVVSSYLIIDCRYPYEFKGGHIRGAINLHSEVQLQEALFQDTVMFQKPPWTMSPSSPPTAAPSKIQAFPAKGVLFRDKRHKGAH</sequence>
<evidence type="ECO:0000313" key="10">
    <source>
        <dbReference type="EMBL" id="KAG5855295.1"/>
    </source>
</evidence>
<dbReference type="EMBL" id="JAFIRN010000002">
    <property type="protein sequence ID" value="KAG5855295.1"/>
    <property type="molecule type" value="Genomic_DNA"/>
</dbReference>
<dbReference type="GO" id="GO:0051301">
    <property type="term" value="P:cell division"/>
    <property type="evidence" value="ECO:0007669"/>
    <property type="project" value="UniProtKB-KW"/>
</dbReference>
<feature type="compositionally biased region" description="Basic and acidic residues" evidence="8">
    <location>
        <begin position="1"/>
        <end position="10"/>
    </location>
</feature>
<feature type="compositionally biased region" description="Polar residues" evidence="8">
    <location>
        <begin position="102"/>
        <end position="121"/>
    </location>
</feature>
<feature type="compositionally biased region" description="Low complexity" evidence="8">
    <location>
        <begin position="25"/>
        <end position="37"/>
    </location>
</feature>
<evidence type="ECO:0000256" key="4">
    <source>
        <dbReference type="ARBA" id="ARBA00022776"/>
    </source>
</evidence>
<evidence type="ECO:0000256" key="7">
    <source>
        <dbReference type="ARBA" id="ARBA00023306"/>
    </source>
</evidence>
<gene>
    <name evidence="10" type="ORF">ANANG_G00047610</name>
</gene>
<dbReference type="EC" id="3.1.3.48" evidence="2"/>
<dbReference type="InterPro" id="IPR000751">
    <property type="entry name" value="MPI_Phosphatase"/>
</dbReference>
<evidence type="ECO:0000256" key="5">
    <source>
        <dbReference type="ARBA" id="ARBA00022801"/>
    </source>
</evidence>
<comment type="similarity">
    <text evidence="1">Belongs to the MPI phosphatase family.</text>
</comment>
<protein>
    <recommendedName>
        <fullName evidence="2">protein-tyrosine-phosphatase</fullName>
        <ecNumber evidence="2">3.1.3.48</ecNumber>
    </recommendedName>
</protein>
<evidence type="ECO:0000259" key="9">
    <source>
        <dbReference type="PROSITE" id="PS50206"/>
    </source>
</evidence>
<comment type="caution">
    <text evidence="10">The sequence shown here is derived from an EMBL/GenBank/DDBJ whole genome shotgun (WGS) entry which is preliminary data.</text>
</comment>
<feature type="region of interest" description="Disordered" evidence="8">
    <location>
        <begin position="1"/>
        <end position="37"/>
    </location>
</feature>
<organism evidence="10 11">
    <name type="scientific">Anguilla anguilla</name>
    <name type="common">European freshwater eel</name>
    <name type="synonym">Muraena anguilla</name>
    <dbReference type="NCBI Taxonomy" id="7936"/>
    <lineage>
        <taxon>Eukaryota</taxon>
        <taxon>Metazoa</taxon>
        <taxon>Chordata</taxon>
        <taxon>Craniata</taxon>
        <taxon>Vertebrata</taxon>
        <taxon>Euteleostomi</taxon>
        <taxon>Actinopterygii</taxon>
        <taxon>Neopterygii</taxon>
        <taxon>Teleostei</taxon>
        <taxon>Anguilliformes</taxon>
        <taxon>Anguillidae</taxon>
        <taxon>Anguilla</taxon>
    </lineage>
</organism>
<feature type="compositionally biased region" description="Polar residues" evidence="8">
    <location>
        <begin position="66"/>
        <end position="84"/>
    </location>
</feature>
<keyword evidence="11" id="KW-1185">Reference proteome</keyword>
<dbReference type="GO" id="GO:0110032">
    <property type="term" value="P:positive regulation of G2/MI transition of meiotic cell cycle"/>
    <property type="evidence" value="ECO:0007669"/>
    <property type="project" value="TreeGrafter"/>
</dbReference>
<evidence type="ECO:0000256" key="8">
    <source>
        <dbReference type="SAM" id="MobiDB-lite"/>
    </source>
</evidence>
<dbReference type="PANTHER" id="PTHR10828:SF17">
    <property type="entry name" value="PROTEIN-TYROSINE-PHOSPHATASE"/>
    <property type="match status" value="1"/>
</dbReference>
<evidence type="ECO:0000256" key="3">
    <source>
        <dbReference type="ARBA" id="ARBA00022618"/>
    </source>
</evidence>
<dbReference type="GO" id="GO:0004725">
    <property type="term" value="F:protein tyrosine phosphatase activity"/>
    <property type="evidence" value="ECO:0007669"/>
    <property type="project" value="UniProtKB-EC"/>
</dbReference>
<feature type="domain" description="Rhodanese" evidence="9">
    <location>
        <begin position="242"/>
        <end position="278"/>
    </location>
</feature>
<name>A0A9D3MXU0_ANGAN</name>
<feature type="region of interest" description="Disordered" evidence="8">
    <location>
        <begin position="143"/>
        <end position="164"/>
    </location>
</feature>
<keyword evidence="5" id="KW-0378">Hydrolase</keyword>
<evidence type="ECO:0000256" key="2">
    <source>
        <dbReference type="ARBA" id="ARBA00013064"/>
    </source>
</evidence>
<dbReference type="InterPro" id="IPR036873">
    <property type="entry name" value="Rhodanese-like_dom_sf"/>
</dbReference>
<keyword evidence="3" id="KW-0132">Cell division</keyword>
<feature type="compositionally biased region" description="Basic and acidic residues" evidence="8">
    <location>
        <begin position="86"/>
        <end position="101"/>
    </location>
</feature>
<dbReference type="PANTHER" id="PTHR10828">
    <property type="entry name" value="M-PHASE INDUCER PHOSPHATASE DUAL SPECIFICITY PHOSPHATASE CDC25"/>
    <property type="match status" value="1"/>
</dbReference>
<dbReference type="PRINTS" id="PR00716">
    <property type="entry name" value="MPIPHPHTASE"/>
</dbReference>
<keyword evidence="4" id="KW-0498">Mitosis</keyword>
<dbReference type="Pfam" id="PF00581">
    <property type="entry name" value="Rhodanese"/>
    <property type="match status" value="1"/>
</dbReference>
<keyword evidence="6" id="KW-0904">Protein phosphatase</keyword>
<reference evidence="10" key="1">
    <citation type="submission" date="2021-01" db="EMBL/GenBank/DDBJ databases">
        <title>A chromosome-scale assembly of European eel, Anguilla anguilla.</title>
        <authorList>
            <person name="Henkel C."/>
            <person name="Jong-Raadsen S.A."/>
            <person name="Dufour S."/>
            <person name="Weltzien F.-A."/>
            <person name="Palstra A.P."/>
            <person name="Pelster B."/>
            <person name="Spaink H.P."/>
            <person name="Van Den Thillart G.E."/>
            <person name="Jansen H."/>
            <person name="Zahm M."/>
            <person name="Klopp C."/>
            <person name="Cedric C."/>
            <person name="Louis A."/>
            <person name="Berthelot C."/>
            <person name="Parey E."/>
            <person name="Roest Crollius H."/>
            <person name="Montfort J."/>
            <person name="Robinson-Rechavi M."/>
            <person name="Bucao C."/>
            <person name="Bouchez O."/>
            <person name="Gislard M."/>
            <person name="Lluch J."/>
            <person name="Milhes M."/>
            <person name="Lampietro C."/>
            <person name="Lopez Roques C."/>
            <person name="Donnadieu C."/>
            <person name="Braasch I."/>
            <person name="Desvignes T."/>
            <person name="Postlethwait J."/>
            <person name="Bobe J."/>
            <person name="Guiguen Y."/>
            <person name="Dirks R."/>
        </authorList>
    </citation>
    <scope>NUCLEOTIDE SEQUENCE</scope>
    <source>
        <strain evidence="10">Tag_6206</strain>
        <tissue evidence="10">Liver</tissue>
    </source>
</reference>
<dbReference type="AlphaFoldDB" id="A0A9D3MXU0"/>
<dbReference type="GO" id="GO:0000086">
    <property type="term" value="P:G2/M transition of mitotic cell cycle"/>
    <property type="evidence" value="ECO:0007669"/>
    <property type="project" value="TreeGrafter"/>
</dbReference>
<dbReference type="GO" id="GO:0005634">
    <property type="term" value="C:nucleus"/>
    <property type="evidence" value="ECO:0007669"/>
    <property type="project" value="TreeGrafter"/>
</dbReference>
<dbReference type="Proteomes" id="UP001044222">
    <property type="component" value="Unassembled WGS sequence"/>
</dbReference>
<dbReference type="InterPro" id="IPR001763">
    <property type="entry name" value="Rhodanese-like_dom"/>
</dbReference>
<dbReference type="GO" id="GO:0010971">
    <property type="term" value="P:positive regulation of G2/M transition of mitotic cell cycle"/>
    <property type="evidence" value="ECO:0007669"/>
    <property type="project" value="TreeGrafter"/>
</dbReference>
<dbReference type="PROSITE" id="PS50206">
    <property type="entry name" value="RHODANESE_3"/>
    <property type="match status" value="1"/>
</dbReference>
<dbReference type="GO" id="GO:0005737">
    <property type="term" value="C:cytoplasm"/>
    <property type="evidence" value="ECO:0007669"/>
    <property type="project" value="TreeGrafter"/>
</dbReference>
<evidence type="ECO:0000256" key="1">
    <source>
        <dbReference type="ARBA" id="ARBA00011065"/>
    </source>
</evidence>